<feature type="transmembrane region" description="Helical" evidence="1">
    <location>
        <begin position="74"/>
        <end position="94"/>
    </location>
</feature>
<dbReference type="Gene3D" id="3.55.50.30">
    <property type="match status" value="1"/>
</dbReference>
<dbReference type="EMBL" id="BAABFT010000001">
    <property type="protein sequence ID" value="GAA4310825.1"/>
    <property type="molecule type" value="Genomic_DNA"/>
</dbReference>
<comment type="caution">
    <text evidence="4">The sequence shown here is derived from an EMBL/GenBank/DDBJ whole genome shotgun (WGS) entry which is preliminary data.</text>
</comment>
<accession>A0ABP8FTP0</accession>
<dbReference type="InterPro" id="IPR012373">
    <property type="entry name" value="Ferrdict_sens_TM"/>
</dbReference>
<dbReference type="Proteomes" id="UP001500582">
    <property type="component" value="Unassembled WGS sequence"/>
</dbReference>
<evidence type="ECO:0000313" key="5">
    <source>
        <dbReference type="Proteomes" id="UP001500582"/>
    </source>
</evidence>
<reference evidence="5" key="1">
    <citation type="journal article" date="2019" name="Int. J. Syst. Evol. Microbiol.">
        <title>The Global Catalogue of Microorganisms (GCM) 10K type strain sequencing project: providing services to taxonomists for standard genome sequencing and annotation.</title>
        <authorList>
            <consortium name="The Broad Institute Genomics Platform"/>
            <consortium name="The Broad Institute Genome Sequencing Center for Infectious Disease"/>
            <person name="Wu L."/>
            <person name="Ma J."/>
        </authorList>
    </citation>
    <scope>NUCLEOTIDE SEQUENCE [LARGE SCALE GENOMIC DNA]</scope>
    <source>
        <strain evidence="5">JCM 17705</strain>
    </source>
</reference>
<protein>
    <submittedName>
        <fullName evidence="4">DUF4974 domain-containing protein</fullName>
    </submittedName>
</protein>
<sequence length="392" mass="43689">MNQDQYILLYEKFLAGQCTEAEKELLLKYIDGFELKEHPWEDTMGDREAIKHEIYDRLATQVQPVKKSTSSKRLWWSAAASVLLVLVSVVFYKYRQGQDVIPRQNIAARVHIVKPGGNKAVLTLADGTKIPLDNDKKGLVTDKDGVPVKQNTNGQLVYDLRGKKGKDNTGGKKIKEEELAAVMNTITTPIGGQYQVILEDGTKVWLNAASSLKFPTVFNGKERNVEVTGEVYFEVAKNVAKPFNVTFNGNKISVLGTHFNVNAYAEEAKSKVTLLEGSVKLSNTAGSAMLKPGMQALVTDEHSAITTRKANLEAAVAWKNGYFLFEDENIQSIMRKLARWYNIEAVYTGNMKGKEFSGSVSKFENVTEVLDMLELTGSVHFNLEGRRIKVMP</sequence>
<evidence type="ECO:0000259" key="3">
    <source>
        <dbReference type="Pfam" id="PF16344"/>
    </source>
</evidence>
<keyword evidence="1" id="KW-1133">Transmembrane helix</keyword>
<dbReference type="InterPro" id="IPR006860">
    <property type="entry name" value="FecR"/>
</dbReference>
<evidence type="ECO:0000313" key="4">
    <source>
        <dbReference type="EMBL" id="GAA4310825.1"/>
    </source>
</evidence>
<name>A0ABP8FTP0_9SPHI</name>
<gene>
    <name evidence="4" type="ORF">GCM10023149_05640</name>
</gene>
<dbReference type="Pfam" id="PF16344">
    <property type="entry name" value="FecR_C"/>
    <property type="match status" value="1"/>
</dbReference>
<organism evidence="4 5">
    <name type="scientific">Mucilaginibacter gynuensis</name>
    <dbReference type="NCBI Taxonomy" id="1302236"/>
    <lineage>
        <taxon>Bacteria</taxon>
        <taxon>Pseudomonadati</taxon>
        <taxon>Bacteroidota</taxon>
        <taxon>Sphingobacteriia</taxon>
        <taxon>Sphingobacteriales</taxon>
        <taxon>Sphingobacteriaceae</taxon>
        <taxon>Mucilaginibacter</taxon>
    </lineage>
</organism>
<dbReference type="Gene3D" id="2.60.120.1440">
    <property type="match status" value="1"/>
</dbReference>
<keyword evidence="1" id="KW-0472">Membrane</keyword>
<dbReference type="InterPro" id="IPR032508">
    <property type="entry name" value="FecR_C"/>
</dbReference>
<keyword evidence="5" id="KW-1185">Reference proteome</keyword>
<dbReference type="RefSeq" id="WP_345209469.1">
    <property type="nucleotide sequence ID" value="NZ_BAABFT010000001.1"/>
</dbReference>
<feature type="domain" description="Protein FecR C-terminal" evidence="3">
    <location>
        <begin position="322"/>
        <end position="390"/>
    </location>
</feature>
<feature type="domain" description="FecR protein" evidence="2">
    <location>
        <begin position="185"/>
        <end position="280"/>
    </location>
</feature>
<keyword evidence="1" id="KW-0812">Transmembrane</keyword>
<evidence type="ECO:0000259" key="2">
    <source>
        <dbReference type="Pfam" id="PF04773"/>
    </source>
</evidence>
<dbReference type="Pfam" id="PF04773">
    <property type="entry name" value="FecR"/>
    <property type="match status" value="1"/>
</dbReference>
<dbReference type="PANTHER" id="PTHR30273:SF2">
    <property type="entry name" value="PROTEIN FECR"/>
    <property type="match status" value="1"/>
</dbReference>
<evidence type="ECO:0000256" key="1">
    <source>
        <dbReference type="SAM" id="Phobius"/>
    </source>
</evidence>
<dbReference type="PANTHER" id="PTHR30273">
    <property type="entry name" value="PERIPLASMIC SIGNAL SENSOR AND SIGMA FACTOR ACTIVATOR FECR-RELATED"/>
    <property type="match status" value="1"/>
</dbReference>
<proteinExistence type="predicted"/>